<dbReference type="Proteomes" id="UP001597391">
    <property type="component" value="Unassembled WGS sequence"/>
</dbReference>
<keyword evidence="3 7" id="KW-0819">tRNA processing</keyword>
<evidence type="ECO:0000256" key="4">
    <source>
        <dbReference type="ARBA" id="ARBA00022741"/>
    </source>
</evidence>
<dbReference type="Gene3D" id="1.20.59.20">
    <property type="match status" value="1"/>
</dbReference>
<dbReference type="HAMAP" id="MF_01161">
    <property type="entry name" value="tRNA_Ile_lys_synt"/>
    <property type="match status" value="1"/>
</dbReference>
<proteinExistence type="inferred from homology"/>
<comment type="domain">
    <text evidence="7">The N-terminal region contains the highly conserved SGGXDS motif, predicted to be a P-loop motif involved in ATP binding.</text>
</comment>
<evidence type="ECO:0000313" key="11">
    <source>
        <dbReference type="EMBL" id="MFD2841506.1"/>
    </source>
</evidence>
<organism evidence="11 12">
    <name type="scientific">Populibacterium corticicola</name>
    <dbReference type="NCBI Taxonomy" id="1812826"/>
    <lineage>
        <taxon>Bacteria</taxon>
        <taxon>Bacillati</taxon>
        <taxon>Actinomycetota</taxon>
        <taxon>Actinomycetes</taxon>
        <taxon>Micrococcales</taxon>
        <taxon>Jonesiaceae</taxon>
        <taxon>Populibacterium</taxon>
    </lineage>
</organism>
<evidence type="ECO:0000256" key="2">
    <source>
        <dbReference type="ARBA" id="ARBA00022598"/>
    </source>
</evidence>
<evidence type="ECO:0000256" key="6">
    <source>
        <dbReference type="ARBA" id="ARBA00048539"/>
    </source>
</evidence>
<keyword evidence="4 7" id="KW-0547">Nucleotide-binding</keyword>
<comment type="function">
    <text evidence="7">Ligates lysine onto the cytidine present at position 34 of the AUA codon-specific tRNA(Ile) that contains the anticodon CAU, in an ATP-dependent manner. Cytidine is converted to lysidine, thus changing the amino acid specificity of the tRNA from methionine to isoleucine.</text>
</comment>
<comment type="similarity">
    <text evidence="7">Belongs to the tRNA(Ile)-lysidine synthase family.</text>
</comment>
<gene>
    <name evidence="7 11" type="primary">tilS</name>
    <name evidence="11" type="ORF">ACFSYH_13145</name>
</gene>
<dbReference type="InterPro" id="IPR012795">
    <property type="entry name" value="tRNA_Ile_lys_synt_N"/>
</dbReference>
<dbReference type="NCBIfam" id="TIGR02432">
    <property type="entry name" value="lysidine_TilS_N"/>
    <property type="match status" value="1"/>
</dbReference>
<feature type="domain" description="tRNA(Ile)-lysidine synthase substrate-binding" evidence="10">
    <location>
        <begin position="285"/>
        <end position="351"/>
    </location>
</feature>
<dbReference type="SUPFAM" id="SSF52402">
    <property type="entry name" value="Adenine nucleotide alpha hydrolases-like"/>
    <property type="match status" value="1"/>
</dbReference>
<evidence type="ECO:0000256" key="3">
    <source>
        <dbReference type="ARBA" id="ARBA00022694"/>
    </source>
</evidence>
<comment type="caution">
    <text evidence="11">The sequence shown here is derived from an EMBL/GenBank/DDBJ whole genome shotgun (WGS) entry which is preliminary data.</text>
</comment>
<protein>
    <recommendedName>
        <fullName evidence="7">tRNA(Ile)-lysidine synthase</fullName>
        <ecNumber evidence="7">6.3.4.19</ecNumber>
    </recommendedName>
    <alternativeName>
        <fullName evidence="7">tRNA(Ile)-2-lysyl-cytidine synthase</fullName>
    </alternativeName>
    <alternativeName>
        <fullName evidence="7">tRNA(Ile)-lysidine synthetase</fullName>
    </alternativeName>
</protein>
<dbReference type="SUPFAM" id="SSF82829">
    <property type="entry name" value="MesJ substrate recognition domain-like"/>
    <property type="match status" value="1"/>
</dbReference>
<evidence type="ECO:0000259" key="10">
    <source>
        <dbReference type="Pfam" id="PF09179"/>
    </source>
</evidence>
<dbReference type="PROSITE" id="PS51257">
    <property type="entry name" value="PROKAR_LIPOPROTEIN"/>
    <property type="match status" value="1"/>
</dbReference>
<evidence type="ECO:0000256" key="1">
    <source>
        <dbReference type="ARBA" id="ARBA00022490"/>
    </source>
</evidence>
<feature type="binding site" evidence="7">
    <location>
        <begin position="33"/>
        <end position="38"/>
    </location>
    <ligand>
        <name>ATP</name>
        <dbReference type="ChEBI" id="CHEBI:30616"/>
    </ligand>
</feature>
<dbReference type="PANTHER" id="PTHR43033">
    <property type="entry name" value="TRNA(ILE)-LYSIDINE SYNTHASE-RELATED"/>
    <property type="match status" value="1"/>
</dbReference>
<dbReference type="EMBL" id="JBHUOP010000006">
    <property type="protein sequence ID" value="MFD2841506.1"/>
    <property type="molecule type" value="Genomic_DNA"/>
</dbReference>
<dbReference type="CDD" id="cd01992">
    <property type="entry name" value="TilS_N"/>
    <property type="match status" value="1"/>
</dbReference>
<keyword evidence="12" id="KW-1185">Reference proteome</keyword>
<feature type="domain" description="tRNA(Ile)-lysidine/2-thiocytidine synthase N-terminal" evidence="9">
    <location>
        <begin position="28"/>
        <end position="195"/>
    </location>
</feature>
<comment type="subcellular location">
    <subcellularLocation>
        <location evidence="7">Cytoplasm</location>
    </subcellularLocation>
</comment>
<dbReference type="InterPro" id="IPR011063">
    <property type="entry name" value="TilS/TtcA_N"/>
</dbReference>
<dbReference type="Pfam" id="PF01171">
    <property type="entry name" value="ATP_bind_3"/>
    <property type="match status" value="1"/>
</dbReference>
<accession>A0ABW5XG98</accession>
<feature type="region of interest" description="Disordered" evidence="8">
    <location>
        <begin position="255"/>
        <end position="276"/>
    </location>
</feature>
<keyword evidence="2 7" id="KW-0436">Ligase</keyword>
<name>A0ABW5XG98_9MICO</name>
<dbReference type="RefSeq" id="WP_377467561.1">
    <property type="nucleotide sequence ID" value="NZ_JBHUOP010000006.1"/>
</dbReference>
<dbReference type="InterPro" id="IPR012094">
    <property type="entry name" value="tRNA_Ile_lys_synt"/>
</dbReference>
<dbReference type="GO" id="GO:0032267">
    <property type="term" value="F:tRNA(Ile)-lysidine synthase activity"/>
    <property type="evidence" value="ECO:0007669"/>
    <property type="project" value="UniProtKB-EC"/>
</dbReference>
<evidence type="ECO:0000256" key="8">
    <source>
        <dbReference type="SAM" id="MobiDB-lite"/>
    </source>
</evidence>
<dbReference type="EC" id="6.3.4.19" evidence="7"/>
<dbReference type="PANTHER" id="PTHR43033:SF1">
    <property type="entry name" value="TRNA(ILE)-LYSIDINE SYNTHASE-RELATED"/>
    <property type="match status" value="1"/>
</dbReference>
<evidence type="ECO:0000256" key="7">
    <source>
        <dbReference type="HAMAP-Rule" id="MF_01161"/>
    </source>
</evidence>
<reference evidence="12" key="1">
    <citation type="journal article" date="2019" name="Int. J. Syst. Evol. Microbiol.">
        <title>The Global Catalogue of Microorganisms (GCM) 10K type strain sequencing project: providing services to taxonomists for standard genome sequencing and annotation.</title>
        <authorList>
            <consortium name="The Broad Institute Genomics Platform"/>
            <consortium name="The Broad Institute Genome Sequencing Center for Infectious Disease"/>
            <person name="Wu L."/>
            <person name="Ma J."/>
        </authorList>
    </citation>
    <scope>NUCLEOTIDE SEQUENCE [LARGE SCALE GENOMIC DNA]</scope>
    <source>
        <strain evidence="12">KCTC 33576</strain>
    </source>
</reference>
<comment type="catalytic activity">
    <reaction evidence="6 7">
        <text>cytidine(34) in tRNA(Ile2) + L-lysine + ATP = lysidine(34) in tRNA(Ile2) + AMP + diphosphate + H(+)</text>
        <dbReference type="Rhea" id="RHEA:43744"/>
        <dbReference type="Rhea" id="RHEA-COMP:10625"/>
        <dbReference type="Rhea" id="RHEA-COMP:10670"/>
        <dbReference type="ChEBI" id="CHEBI:15378"/>
        <dbReference type="ChEBI" id="CHEBI:30616"/>
        <dbReference type="ChEBI" id="CHEBI:32551"/>
        <dbReference type="ChEBI" id="CHEBI:33019"/>
        <dbReference type="ChEBI" id="CHEBI:82748"/>
        <dbReference type="ChEBI" id="CHEBI:83665"/>
        <dbReference type="ChEBI" id="CHEBI:456215"/>
        <dbReference type="EC" id="6.3.4.19"/>
    </reaction>
</comment>
<keyword evidence="1 7" id="KW-0963">Cytoplasm</keyword>
<evidence type="ECO:0000259" key="9">
    <source>
        <dbReference type="Pfam" id="PF01171"/>
    </source>
</evidence>
<dbReference type="InterPro" id="IPR014729">
    <property type="entry name" value="Rossmann-like_a/b/a_fold"/>
</dbReference>
<dbReference type="InterPro" id="IPR015262">
    <property type="entry name" value="tRNA_Ile_lys_synt_subst-bd"/>
</dbReference>
<dbReference type="Pfam" id="PF09179">
    <property type="entry name" value="TilS"/>
    <property type="match status" value="1"/>
</dbReference>
<keyword evidence="5 7" id="KW-0067">ATP-binding</keyword>
<dbReference type="Gene3D" id="3.40.50.620">
    <property type="entry name" value="HUPs"/>
    <property type="match status" value="1"/>
</dbReference>
<sequence length="360" mass="38152">MTTPPRAVMRARNALRAELADLGPGATIAVACSGGADSLALASELAFLARRQGWRTAAFLVDHGLQPGSDTVIATAAHACQELGIDIVETVRVKVPQGAGTGGLEAAARTARYRALTELAQRHEAHTVLLGHTLDDQAETVLLGLARGSGTRSLAGMRPRIGIFRRPYLALTRADTEAVCAHASLEFWVDPTNLAAHDGPLRSQVRGRVLPLLDEILGPRIADTLARTAAQSQDDADALDALAEELLTQALVAREPNAGQPDAEGAGLGTVPDSSESRNAMHVTLRLAPLETAPRALRTRALRAAALRAGVPAGPLKYRHVEEIERLVTHWRGQKPIDLPGAFTAWRASGHITISPPTLE</sequence>
<evidence type="ECO:0000313" key="12">
    <source>
        <dbReference type="Proteomes" id="UP001597391"/>
    </source>
</evidence>
<evidence type="ECO:0000256" key="5">
    <source>
        <dbReference type="ARBA" id="ARBA00022840"/>
    </source>
</evidence>